<protein>
    <submittedName>
        <fullName evidence="3">Fish-egg lectin-like</fullName>
    </submittedName>
</protein>
<evidence type="ECO:0000313" key="4">
    <source>
        <dbReference type="Proteomes" id="UP001314229"/>
    </source>
</evidence>
<evidence type="ECO:0000256" key="2">
    <source>
        <dbReference type="ARBA" id="ARBA00038331"/>
    </source>
</evidence>
<reference evidence="3 4" key="1">
    <citation type="submission" date="2024-01" db="EMBL/GenBank/DDBJ databases">
        <authorList>
            <person name="Alioto T."/>
            <person name="Alioto T."/>
            <person name="Gomez Garrido J."/>
        </authorList>
    </citation>
    <scope>NUCLEOTIDE SEQUENCE [LARGE SCALE GENOMIC DNA]</scope>
</reference>
<dbReference type="Proteomes" id="UP001314229">
    <property type="component" value="Unassembled WGS sequence"/>
</dbReference>
<organism evidence="3 4">
    <name type="scientific">Scomber scombrus</name>
    <name type="common">Atlantic mackerel</name>
    <name type="synonym">Scomber vernalis</name>
    <dbReference type="NCBI Taxonomy" id="13677"/>
    <lineage>
        <taxon>Eukaryota</taxon>
        <taxon>Metazoa</taxon>
        <taxon>Chordata</taxon>
        <taxon>Craniata</taxon>
        <taxon>Vertebrata</taxon>
        <taxon>Euteleostomi</taxon>
        <taxon>Actinopterygii</taxon>
        <taxon>Neopterygii</taxon>
        <taxon>Teleostei</taxon>
        <taxon>Neoteleostei</taxon>
        <taxon>Acanthomorphata</taxon>
        <taxon>Pelagiaria</taxon>
        <taxon>Scombriformes</taxon>
        <taxon>Scombridae</taxon>
        <taxon>Scomber</taxon>
    </lineage>
</organism>
<dbReference type="PANTHER" id="PTHR23250">
    <property type="entry name" value="DYSFERLIN-RELATED"/>
    <property type="match status" value="1"/>
</dbReference>
<comment type="similarity">
    <text evidence="2">Belongs to the tectonin family.</text>
</comment>
<gene>
    <name evidence="3" type="ORF">FSCOSCO3_A037012</name>
</gene>
<evidence type="ECO:0000313" key="3">
    <source>
        <dbReference type="EMBL" id="CAK6959954.1"/>
    </source>
</evidence>
<evidence type="ECO:0000256" key="1">
    <source>
        <dbReference type="ARBA" id="ARBA00022734"/>
    </source>
</evidence>
<dbReference type="EMBL" id="CAWUFR010000042">
    <property type="protein sequence ID" value="CAK6959954.1"/>
    <property type="molecule type" value="Genomic_DNA"/>
</dbReference>
<comment type="caution">
    <text evidence="3">The sequence shown here is derived from an EMBL/GenBank/DDBJ whole genome shotgun (WGS) entry which is preliminary data.</text>
</comment>
<name>A0AAV1NMF6_SCOSC</name>
<proteinExistence type="inferred from homology"/>
<dbReference type="SMART" id="SM00706">
    <property type="entry name" value="TECPR"/>
    <property type="match status" value="3"/>
</dbReference>
<dbReference type="InterPro" id="IPR051513">
    <property type="entry name" value="Tectonin_beta-prop"/>
</dbReference>
<dbReference type="GO" id="GO:0030246">
    <property type="term" value="F:carbohydrate binding"/>
    <property type="evidence" value="ECO:0007669"/>
    <property type="project" value="UniProtKB-KW"/>
</dbReference>
<keyword evidence="1" id="KW-0430">Lectin</keyword>
<dbReference type="InterPro" id="IPR006624">
    <property type="entry name" value="Beta-propeller_rpt_TECPR"/>
</dbReference>
<accession>A0AAV1NMF6</accession>
<dbReference type="Pfam" id="PF19193">
    <property type="entry name" value="Tectonin"/>
    <property type="match status" value="1"/>
</dbReference>
<sequence>MLDSNSTEIQRYIQRCTAGYRLPNRDIMKAAAAFLLVLCHLAVSHAWTCSEAPRLYNVKQIDAGLGKVVATTTSNYAYFLIGSRWYNLGTTRVKHVSVGPAGLWGVDTSNKVNKYVSGRFLPSTGLTMHQVDAGGDGQVAGIYTSSNAAYCLRSATAMAYRGTGSLSWTSVSRTLKYISCGPLYGCWGVDSSYRLYVTRVKPTTCGVYGWVYVSGISAKMVEVGTDGNVFAVTTAGKVYQRYGISSSRPQGSGWRFVSMCMAIKHLSYDLGTLWVVTTSGFTMRCTH</sequence>
<dbReference type="AlphaFoldDB" id="A0AAV1NMF6"/>
<dbReference type="PANTHER" id="PTHR23250:SF3">
    <property type="entry name" value="FISH-EGG LECTIN-LIKE ISOFORM X1-RELATED"/>
    <property type="match status" value="1"/>
</dbReference>
<keyword evidence="4" id="KW-1185">Reference proteome</keyword>